<name>A0A194WSV8_MOLSC</name>
<proteinExistence type="predicted"/>
<organism evidence="3 4">
    <name type="scientific">Mollisia scopiformis</name>
    <name type="common">Conifer needle endophyte fungus</name>
    <name type="synonym">Phialocephala scopiformis</name>
    <dbReference type="NCBI Taxonomy" id="149040"/>
    <lineage>
        <taxon>Eukaryota</taxon>
        <taxon>Fungi</taxon>
        <taxon>Dikarya</taxon>
        <taxon>Ascomycota</taxon>
        <taxon>Pezizomycotina</taxon>
        <taxon>Leotiomycetes</taxon>
        <taxon>Helotiales</taxon>
        <taxon>Mollisiaceae</taxon>
        <taxon>Mollisia</taxon>
    </lineage>
</organism>
<dbReference type="InParanoid" id="A0A194WSV8"/>
<dbReference type="PANTHER" id="PTHR12197">
    <property type="entry name" value="HISTONE-LYSINE N-METHYLTRANSFERASE SMYD"/>
    <property type="match status" value="1"/>
</dbReference>
<dbReference type="Proteomes" id="UP000070700">
    <property type="component" value="Unassembled WGS sequence"/>
</dbReference>
<dbReference type="GO" id="GO:0005634">
    <property type="term" value="C:nucleus"/>
    <property type="evidence" value="ECO:0007669"/>
    <property type="project" value="TreeGrafter"/>
</dbReference>
<dbReference type="PROSITE" id="PS50280">
    <property type="entry name" value="SET"/>
    <property type="match status" value="1"/>
</dbReference>
<dbReference type="PANTHER" id="PTHR12197:SF251">
    <property type="entry name" value="EG:BACR7C10.4 PROTEIN"/>
    <property type="match status" value="1"/>
</dbReference>
<evidence type="ECO:0000256" key="1">
    <source>
        <dbReference type="SAM" id="SignalP"/>
    </source>
</evidence>
<keyword evidence="4" id="KW-1185">Reference proteome</keyword>
<feature type="chain" id="PRO_5012407500" description="SET domain-containing protein" evidence="1">
    <location>
        <begin position="16"/>
        <end position="478"/>
    </location>
</feature>
<dbReference type="InterPro" id="IPR050869">
    <property type="entry name" value="H3K4_H4K5_MeTrfase"/>
</dbReference>
<dbReference type="InterPro" id="IPR001214">
    <property type="entry name" value="SET_dom"/>
</dbReference>
<sequence>MPISLIFFHFLLSSAMQNRSQLDTEGLEALRPTSLPLMETTFGPNVNRIKLQKYTTAVTDFPYDPVKWKNRAICFISLGFPELAAGDAYKSLLLFKLVLTESETSSIGSLGWIQYGMSRWMGDPNLILWTTPAELCRKLLQIDLRKSPYETHDILLSALCYIGAVHDAKKLCAEPLRLYPSDVSFSNWVHRLNTRYDAIEATAGSQVLQPGLAFEASLRKNQACGAVRMVLYPWIPKKFLVRPPELILQVNKDLEEVSNGLLEVKKSTIGNNLLNAHTTNLGIFVRKDVKRNEVVLQSPGPLGVTARNTYAHIRLLTQTTSDYCYNCGVLLKKYGYAKGQLLSFEAQVLAPIKVVQTLGVDVIANLDYDFWVLNIIWHRMRDNWAFHYSNSNRDSIDTVSCMSPYNFLNHSCDPMLHVDSATMGRNTFKTWYASRDIKAGEEVFITYVSYKMPKRDRQIALEPYLAGKCTCSRCQSEV</sequence>
<evidence type="ECO:0000313" key="3">
    <source>
        <dbReference type="EMBL" id="KUJ11036.1"/>
    </source>
</evidence>
<dbReference type="InterPro" id="IPR046341">
    <property type="entry name" value="SET_dom_sf"/>
</dbReference>
<dbReference type="CDD" id="cd20071">
    <property type="entry name" value="SET_SMYD"/>
    <property type="match status" value="1"/>
</dbReference>
<dbReference type="Gene3D" id="2.170.270.10">
    <property type="entry name" value="SET domain"/>
    <property type="match status" value="1"/>
</dbReference>
<evidence type="ECO:0000259" key="2">
    <source>
        <dbReference type="PROSITE" id="PS50280"/>
    </source>
</evidence>
<feature type="signal peptide" evidence="1">
    <location>
        <begin position="1"/>
        <end position="15"/>
    </location>
</feature>
<protein>
    <recommendedName>
        <fullName evidence="2">SET domain-containing protein</fullName>
    </recommendedName>
</protein>
<keyword evidence="1" id="KW-0732">Signal</keyword>
<gene>
    <name evidence="3" type="ORF">LY89DRAFT_786692</name>
</gene>
<reference evidence="3 4" key="1">
    <citation type="submission" date="2015-10" db="EMBL/GenBank/DDBJ databases">
        <title>Full genome of DAOMC 229536 Phialocephala scopiformis, a fungal endophyte of spruce producing the potent anti-insectan compound rugulosin.</title>
        <authorList>
            <consortium name="DOE Joint Genome Institute"/>
            <person name="Walker A.K."/>
            <person name="Frasz S.L."/>
            <person name="Seifert K.A."/>
            <person name="Miller J.D."/>
            <person name="Mondo S.J."/>
            <person name="Labutti K."/>
            <person name="Lipzen A."/>
            <person name="Dockter R."/>
            <person name="Kennedy M."/>
            <person name="Grigoriev I.V."/>
            <person name="Spatafora J.W."/>
        </authorList>
    </citation>
    <scope>NUCLEOTIDE SEQUENCE [LARGE SCALE GENOMIC DNA]</scope>
    <source>
        <strain evidence="3 4">CBS 120377</strain>
    </source>
</reference>
<evidence type="ECO:0000313" key="4">
    <source>
        <dbReference type="Proteomes" id="UP000070700"/>
    </source>
</evidence>
<dbReference type="GeneID" id="28832735"/>
<accession>A0A194WSV8</accession>
<feature type="domain" description="SET" evidence="2">
    <location>
        <begin position="260"/>
        <end position="448"/>
    </location>
</feature>
<dbReference type="AlphaFoldDB" id="A0A194WSV8"/>
<dbReference type="SUPFAM" id="SSF82199">
    <property type="entry name" value="SET domain"/>
    <property type="match status" value="1"/>
</dbReference>
<dbReference type="EMBL" id="KQ947427">
    <property type="protein sequence ID" value="KUJ11036.1"/>
    <property type="molecule type" value="Genomic_DNA"/>
</dbReference>
<dbReference type="Pfam" id="PF00856">
    <property type="entry name" value="SET"/>
    <property type="match status" value="1"/>
</dbReference>
<dbReference type="OrthoDB" id="438641at2759"/>
<dbReference type="RefSeq" id="XP_018065391.1">
    <property type="nucleotide sequence ID" value="XM_018223009.1"/>
</dbReference>
<dbReference type="KEGG" id="psco:LY89DRAFT_786692"/>